<dbReference type="PANTHER" id="PTHR24223:SF345">
    <property type="entry name" value="ABC MULTIDRUG TRANSPORTER (EUROFUNG)"/>
    <property type="match status" value="1"/>
</dbReference>
<proteinExistence type="predicted"/>
<dbReference type="InterPro" id="IPR044726">
    <property type="entry name" value="ABCC_6TM_D2"/>
</dbReference>
<feature type="domain" description="ABC transporter" evidence="10">
    <location>
        <begin position="603"/>
        <end position="832"/>
    </location>
</feature>
<dbReference type="Gene3D" id="3.40.50.300">
    <property type="entry name" value="P-loop containing nucleotide triphosphate hydrolases"/>
    <property type="match status" value="2"/>
</dbReference>
<comment type="caution">
    <text evidence="12">The sequence shown here is derived from an EMBL/GenBank/DDBJ whole genome shotgun (WGS) entry which is preliminary data.</text>
</comment>
<dbReference type="PROSITE" id="PS50893">
    <property type="entry name" value="ABC_TRANSPORTER_2"/>
    <property type="match status" value="2"/>
</dbReference>
<keyword evidence="13" id="KW-1185">Reference proteome</keyword>
<feature type="transmembrane region" description="Helical" evidence="9">
    <location>
        <begin position="1034"/>
        <end position="1053"/>
    </location>
</feature>
<dbReference type="SMART" id="SM00382">
    <property type="entry name" value="AAA"/>
    <property type="match status" value="2"/>
</dbReference>
<evidence type="ECO:0000256" key="7">
    <source>
        <dbReference type="ARBA" id="ARBA00023136"/>
    </source>
</evidence>
<sequence length="1486" mass="164407">MSFSTCKNDNLIGPNVNGCRDNFDFTVEFELVVFSIVPSSIFVVLALWRTFHLSRKPAVVNEPAIQLLKSGCITTYLGLQLALLVLLAIRSFDVAAFSIASTVLRFLAAICIIPLSLLEHSRSARPSVLLNAYLFLTLLFDITQTRTFWLASGTRLEKANTALFTASVALKAVILLLEARRKKHFVKWDEKEHSPEETSGLYSLGVFFWLNRVFIDGYSKILQIDDLYPLDSGMRGKVLDERFAQHADYSKMKGDKYGLLKALCRTLLVELLLPVAPRLVLLGFLFCQPFFIERLLTYLSEPEGPNSSNFAYGFIGAAILIYSGIAVSTALYWYFHYRTLLKARGILVSAVYRKTLEAQIGTSDSTAAITLMSTDIERINVCFRSVHDVWASFFETGLASYLLYLQIGAAFAAPLVVVICCILGISIVVRYTGDAQRKWMAAIQRRVGLTSTVIANTKNLKLSGLTQPVANSIQQLRIDEIASGSRFRQLLIASAFCAWTPGVLSPFVTFAFASRQLGATKIFTSLSYVILLADPLAMIFQSIPQIIAGLACLGRIQKYLECETRNDFRSVIHTNKVSLVTSTEKKASTPEKGSPTSDNPSAISIREGNYGWVPESMVLRDINVEFSSAALNIVCGPVGCGKTSLCKALLGEIPFHSGNMHLHTTYRRIGFCDQTPFLSNGTIRHNIIGFSDFDEERYREVLLATMLDVDLETLPSGEMTNVGSNGITLSGGQKQRVSLARALYLQSDLLILDDIFSGLDADTEEQVFQRVFGLDGIARRRRSTVILMTHSVKHLPAADHIVALSIEGTVAEQGTFPELMAQDGYITGLGIKSAGSETSSEKLGPSADPQGPQSELLRQITVASIVPDTNKARQTGDRTVYTHYFRSIGWTVTAFLVFWAACFGFFQGFPNIWLTYWSADAAKDYQDRSWSYYIGVYSVLQMSRLITLFIYAYLCLITAVNRSGAKLHLDTLTTLMHAPLRFFTTTDNGQTTNLFSQDLNLIDMELPNALLNALLGVFEVISGAAVIMSSAPAIAVSYPFLALMLYFVQRFYLRTSRQMRFLDLEAKSPLYTHFRDTTHGIESIRAFDFTEEDREKNRKLLDTSQRKIMTGLPARHGAAVAGDGNELRRHGLMRGPHEPGRQAAIQLGFHGREFGIADDLREPDSVHHRLLHAAGNINIKHGLTMRSGAVSRLRAFNETVKPEDRDDEDLVVPENWPEQGEIELKGICASYNTEVNEDNEPDLALKNINLKIPPGEKVAICGRTGSGKSSLIAYLLKLLDPLPGKDAATTVAHIDQTPLDRLDRPTLRRRIIAIPQEAVFLPDGSTFRANLDPFGAATETDCRAVLETVDLWAFVEDRGGLAAGMSAGTFSQGQRQIFSLARAVLRRRIRAKGLGLGSAGAEGGVLLLDEVSSSVDLETERVMQNIIRVEFQHYTVVAVSHRLDMIMDFDRVVVMSNGEIVEVGPPKVLAEDETTRFGELCRAGGR</sequence>
<feature type="transmembrane region" description="Helical" evidence="9">
    <location>
        <begin position="888"/>
        <end position="910"/>
    </location>
</feature>
<dbReference type="Pfam" id="PF24357">
    <property type="entry name" value="TMD0_ABC"/>
    <property type="match status" value="1"/>
</dbReference>
<dbReference type="SUPFAM" id="SSF90123">
    <property type="entry name" value="ABC transporter transmembrane region"/>
    <property type="match status" value="2"/>
</dbReference>
<keyword evidence="5" id="KW-0067">ATP-binding</keyword>
<evidence type="ECO:0000256" key="6">
    <source>
        <dbReference type="ARBA" id="ARBA00022989"/>
    </source>
</evidence>
<dbReference type="Proteomes" id="UP001396898">
    <property type="component" value="Unassembled WGS sequence"/>
</dbReference>
<dbReference type="InterPro" id="IPR056227">
    <property type="entry name" value="TMD0_ABC"/>
</dbReference>
<feature type="transmembrane region" description="Helical" evidence="9">
    <location>
        <begin position="71"/>
        <end position="89"/>
    </location>
</feature>
<dbReference type="InterPro" id="IPR011527">
    <property type="entry name" value="ABC1_TM_dom"/>
</dbReference>
<dbReference type="InterPro" id="IPR003593">
    <property type="entry name" value="AAA+_ATPase"/>
</dbReference>
<feature type="transmembrane region" description="Helical" evidence="9">
    <location>
        <begin position="95"/>
        <end position="118"/>
    </location>
</feature>
<dbReference type="Pfam" id="PF00664">
    <property type="entry name" value="ABC_membrane"/>
    <property type="match status" value="2"/>
</dbReference>
<feature type="transmembrane region" description="Helical" evidence="9">
    <location>
        <begin position="311"/>
        <end position="335"/>
    </location>
</feature>
<feature type="transmembrane region" description="Helical" evidence="9">
    <location>
        <begin position="130"/>
        <end position="149"/>
    </location>
</feature>
<dbReference type="CDD" id="cd18579">
    <property type="entry name" value="ABC_6TM_ABCC_D1"/>
    <property type="match status" value="1"/>
</dbReference>
<dbReference type="InterPro" id="IPR036640">
    <property type="entry name" value="ABC1_TM_sf"/>
</dbReference>
<dbReference type="Gene3D" id="1.20.1560.10">
    <property type="entry name" value="ABC transporter type 1, transmembrane domain"/>
    <property type="match status" value="2"/>
</dbReference>
<dbReference type="Pfam" id="PF00005">
    <property type="entry name" value="ABC_tran"/>
    <property type="match status" value="2"/>
</dbReference>
<keyword evidence="4" id="KW-0547">Nucleotide-binding</keyword>
<dbReference type="PANTHER" id="PTHR24223">
    <property type="entry name" value="ATP-BINDING CASSETTE SUB-FAMILY C"/>
    <property type="match status" value="1"/>
</dbReference>
<evidence type="ECO:0000259" key="11">
    <source>
        <dbReference type="PROSITE" id="PS50929"/>
    </source>
</evidence>
<gene>
    <name evidence="12" type="ORF">PG991_007023</name>
</gene>
<evidence type="ECO:0008006" key="14">
    <source>
        <dbReference type="Google" id="ProtNLM"/>
    </source>
</evidence>
<feature type="transmembrane region" description="Helical" evidence="9">
    <location>
        <begin position="490"/>
        <end position="513"/>
    </location>
</feature>
<feature type="domain" description="ABC transmembrane type-1" evidence="11">
    <location>
        <begin position="279"/>
        <end position="548"/>
    </location>
</feature>
<dbReference type="PROSITE" id="PS00211">
    <property type="entry name" value="ABC_TRANSPORTER_1"/>
    <property type="match status" value="1"/>
</dbReference>
<feature type="transmembrane region" description="Helical" evidence="9">
    <location>
        <begin position="525"/>
        <end position="553"/>
    </location>
</feature>
<feature type="transmembrane region" description="Helical" evidence="9">
    <location>
        <begin position="271"/>
        <end position="291"/>
    </location>
</feature>
<feature type="domain" description="ABC transporter" evidence="10">
    <location>
        <begin position="1222"/>
        <end position="1482"/>
    </location>
</feature>
<keyword evidence="6 9" id="KW-1133">Transmembrane helix</keyword>
<feature type="region of interest" description="Disordered" evidence="8">
    <location>
        <begin position="583"/>
        <end position="602"/>
    </location>
</feature>
<evidence type="ECO:0000259" key="10">
    <source>
        <dbReference type="PROSITE" id="PS50893"/>
    </source>
</evidence>
<evidence type="ECO:0000256" key="2">
    <source>
        <dbReference type="ARBA" id="ARBA00022448"/>
    </source>
</evidence>
<evidence type="ECO:0000256" key="8">
    <source>
        <dbReference type="SAM" id="MobiDB-lite"/>
    </source>
</evidence>
<protein>
    <recommendedName>
        <fullName evidence="14">ABC transporter</fullName>
    </recommendedName>
</protein>
<evidence type="ECO:0000256" key="3">
    <source>
        <dbReference type="ARBA" id="ARBA00022692"/>
    </source>
</evidence>
<comment type="subcellular location">
    <subcellularLocation>
        <location evidence="1">Membrane</location>
        <topology evidence="1">Multi-pass membrane protein</topology>
    </subcellularLocation>
</comment>
<evidence type="ECO:0000256" key="4">
    <source>
        <dbReference type="ARBA" id="ARBA00022741"/>
    </source>
</evidence>
<evidence type="ECO:0000256" key="1">
    <source>
        <dbReference type="ARBA" id="ARBA00004141"/>
    </source>
</evidence>
<evidence type="ECO:0000256" key="5">
    <source>
        <dbReference type="ARBA" id="ARBA00022840"/>
    </source>
</evidence>
<organism evidence="12 13">
    <name type="scientific">Apiospora marii</name>
    <dbReference type="NCBI Taxonomy" id="335849"/>
    <lineage>
        <taxon>Eukaryota</taxon>
        <taxon>Fungi</taxon>
        <taxon>Dikarya</taxon>
        <taxon>Ascomycota</taxon>
        <taxon>Pezizomycotina</taxon>
        <taxon>Sordariomycetes</taxon>
        <taxon>Xylariomycetidae</taxon>
        <taxon>Amphisphaeriales</taxon>
        <taxon>Apiosporaceae</taxon>
        <taxon>Apiospora</taxon>
    </lineage>
</organism>
<dbReference type="InterPro" id="IPR017871">
    <property type="entry name" value="ABC_transporter-like_CS"/>
</dbReference>
<dbReference type="EMBL" id="JAQQWI010000009">
    <property type="protein sequence ID" value="KAK8023142.1"/>
    <property type="molecule type" value="Genomic_DNA"/>
</dbReference>
<feature type="transmembrane region" description="Helical" evidence="9">
    <location>
        <begin position="388"/>
        <end position="405"/>
    </location>
</feature>
<evidence type="ECO:0000256" key="9">
    <source>
        <dbReference type="SAM" id="Phobius"/>
    </source>
</evidence>
<dbReference type="PROSITE" id="PS50929">
    <property type="entry name" value="ABC_TM1F"/>
    <property type="match status" value="2"/>
</dbReference>
<feature type="transmembrane region" description="Helical" evidence="9">
    <location>
        <begin position="31"/>
        <end position="51"/>
    </location>
</feature>
<dbReference type="InterPro" id="IPR050173">
    <property type="entry name" value="ABC_transporter_C-like"/>
</dbReference>
<keyword evidence="3 9" id="KW-0812">Transmembrane</keyword>
<feature type="transmembrane region" description="Helical" evidence="9">
    <location>
        <begin position="930"/>
        <end position="956"/>
    </location>
</feature>
<dbReference type="CDD" id="cd03250">
    <property type="entry name" value="ABCC_MRP_domain1"/>
    <property type="match status" value="1"/>
</dbReference>
<dbReference type="SUPFAM" id="SSF52540">
    <property type="entry name" value="P-loop containing nucleoside triphosphate hydrolases"/>
    <property type="match status" value="2"/>
</dbReference>
<evidence type="ECO:0000313" key="12">
    <source>
        <dbReference type="EMBL" id="KAK8023142.1"/>
    </source>
</evidence>
<dbReference type="InterPro" id="IPR003439">
    <property type="entry name" value="ABC_transporter-like_ATP-bd"/>
</dbReference>
<evidence type="ECO:0000313" key="13">
    <source>
        <dbReference type="Proteomes" id="UP001396898"/>
    </source>
</evidence>
<name>A0ABR1RYZ6_9PEZI</name>
<dbReference type="CDD" id="cd18580">
    <property type="entry name" value="ABC_6TM_ABCC_D2"/>
    <property type="match status" value="1"/>
</dbReference>
<dbReference type="InterPro" id="IPR044746">
    <property type="entry name" value="ABCC_6TM_D1"/>
</dbReference>
<reference evidence="12 13" key="1">
    <citation type="submission" date="2023-01" db="EMBL/GenBank/DDBJ databases">
        <title>Analysis of 21 Apiospora genomes using comparative genomics revels a genus with tremendous synthesis potential of carbohydrate active enzymes and secondary metabolites.</title>
        <authorList>
            <person name="Sorensen T."/>
        </authorList>
    </citation>
    <scope>NUCLEOTIDE SEQUENCE [LARGE SCALE GENOMIC DNA]</scope>
    <source>
        <strain evidence="12 13">CBS 20057</strain>
    </source>
</reference>
<accession>A0ABR1RYZ6</accession>
<keyword evidence="7 9" id="KW-0472">Membrane</keyword>
<feature type="transmembrane region" description="Helical" evidence="9">
    <location>
        <begin position="161"/>
        <end position="177"/>
    </location>
</feature>
<feature type="domain" description="ABC transmembrane type-1" evidence="11">
    <location>
        <begin position="894"/>
        <end position="1109"/>
    </location>
</feature>
<keyword evidence="2" id="KW-0813">Transport</keyword>
<feature type="transmembrane region" description="Helical" evidence="9">
    <location>
        <begin position="411"/>
        <end position="431"/>
    </location>
</feature>
<dbReference type="InterPro" id="IPR027417">
    <property type="entry name" value="P-loop_NTPase"/>
</dbReference>